<dbReference type="InterPro" id="IPR022496">
    <property type="entry name" value="T6A_TsaB"/>
</dbReference>
<feature type="domain" description="Gcp-like" evidence="1">
    <location>
        <begin position="23"/>
        <end position="230"/>
    </location>
</feature>
<name>A0A0A6PVI6_CLOBU</name>
<reference evidence="4 7" key="2">
    <citation type="submission" date="2019-05" db="EMBL/GenBank/DDBJ databases">
        <authorList>
            <person name="Schori C."/>
            <person name="Ahrens C."/>
        </authorList>
    </citation>
    <scope>NUCLEOTIDE SEQUENCE [LARGE SCALE GENOMIC DNA]</scope>
    <source>
        <strain evidence="4 7">DSM 10702</strain>
    </source>
</reference>
<evidence type="ECO:0000313" key="2">
    <source>
        <dbReference type="EMBL" id="NAS17683.1"/>
    </source>
</evidence>
<keyword evidence="2" id="KW-0808">Transferase</keyword>
<dbReference type="RefSeq" id="WP_002582259.1">
    <property type="nucleotide sequence ID" value="NZ_AP019716.1"/>
</dbReference>
<evidence type="ECO:0000313" key="4">
    <source>
        <dbReference type="EMBL" id="QMW92308.1"/>
    </source>
</evidence>
<protein>
    <submittedName>
        <fullName evidence="2">tRNA (Adenosine(37)-N6)-threonylcarbamoyltransferase complex dimerization subunit type 1 TsaB</fullName>
    </submittedName>
    <submittedName>
        <fullName evidence="3">tRNA threonylcarbamoyladenosine biosynthesis protein TsaB</fullName>
    </submittedName>
</protein>
<dbReference type="InterPro" id="IPR043129">
    <property type="entry name" value="ATPase_NBD"/>
</dbReference>
<dbReference type="Gene3D" id="3.30.420.40">
    <property type="match status" value="2"/>
</dbReference>
<dbReference type="EMBL" id="LRDH01000102">
    <property type="protein sequence ID" value="PPV15141.1"/>
    <property type="molecule type" value="Genomic_DNA"/>
</dbReference>
<evidence type="ECO:0000313" key="6">
    <source>
        <dbReference type="Proteomes" id="UP000474042"/>
    </source>
</evidence>
<dbReference type="NCBIfam" id="TIGR03725">
    <property type="entry name" value="T6A_YeaZ"/>
    <property type="match status" value="1"/>
</dbReference>
<dbReference type="CDD" id="cd24032">
    <property type="entry name" value="ASKHA_NBD_TsaB"/>
    <property type="match status" value="1"/>
</dbReference>
<gene>
    <name evidence="2" type="primary">tsaB</name>
    <name evidence="3" type="ORF">AWN73_12770</name>
    <name evidence="4" type="ORF">FF104_15365</name>
    <name evidence="2" type="ORF">GND98_007305</name>
</gene>
<evidence type="ECO:0000313" key="5">
    <source>
        <dbReference type="Proteomes" id="UP000238081"/>
    </source>
</evidence>
<reference evidence="2 6" key="3">
    <citation type="submission" date="2020-01" db="EMBL/GenBank/DDBJ databases">
        <title>Genome sequence of a 1,3-propanediol producer, Clostridium butyricum S3.</title>
        <authorList>
            <person name="Zhou J."/>
        </authorList>
    </citation>
    <scope>NUCLEOTIDE SEQUENCE [LARGE SCALE GENOMIC DNA]</scope>
    <source>
        <strain evidence="2 6">S3</strain>
    </source>
</reference>
<dbReference type="PANTHER" id="PTHR11735:SF11">
    <property type="entry name" value="TRNA THREONYLCARBAMOYLADENOSINE BIOSYNTHESIS PROTEIN TSAB"/>
    <property type="match status" value="1"/>
</dbReference>
<dbReference type="GeneID" id="92945580"/>
<reference evidence="3 5" key="1">
    <citation type="submission" date="2016-01" db="EMBL/GenBank/DDBJ databases">
        <title>Characterization of the Clostridium difficile lineages that are prevalent in Hong Kong and China.</title>
        <authorList>
            <person name="Kwok J.S.-L."/>
            <person name="Lam W.-Y."/>
            <person name="Ip M."/>
            <person name="Chan T.-F."/>
            <person name="Hawkey P.M."/>
            <person name="Tsui S.K.-W."/>
        </authorList>
    </citation>
    <scope>NUCLEOTIDE SEQUENCE [LARGE SCALE GENOMIC DNA]</scope>
    <source>
        <strain evidence="3 5">300064</strain>
    </source>
</reference>
<organism evidence="3 5">
    <name type="scientific">Clostridium butyricum</name>
    <dbReference type="NCBI Taxonomy" id="1492"/>
    <lineage>
        <taxon>Bacteria</taxon>
        <taxon>Bacillati</taxon>
        <taxon>Bacillota</taxon>
        <taxon>Clostridia</taxon>
        <taxon>Eubacteriales</taxon>
        <taxon>Clostridiaceae</taxon>
        <taxon>Clostridium</taxon>
    </lineage>
</organism>
<dbReference type="PANTHER" id="PTHR11735">
    <property type="entry name" value="TRNA N6-ADENOSINE THREONYLCARBAMOYLTRANSFERASE"/>
    <property type="match status" value="1"/>
</dbReference>
<evidence type="ECO:0000313" key="3">
    <source>
        <dbReference type="EMBL" id="PPV15141.1"/>
    </source>
</evidence>
<accession>A0A0A6PVI6</accession>
<dbReference type="EMBL" id="WOFV02000017">
    <property type="protein sequence ID" value="NAS17683.1"/>
    <property type="molecule type" value="Genomic_DNA"/>
</dbReference>
<dbReference type="Pfam" id="PF00814">
    <property type="entry name" value="TsaD"/>
    <property type="match status" value="1"/>
</dbReference>
<proteinExistence type="predicted"/>
<sequence>MITLAIDSSSKVATVALMKDENLLSEITLNDKREHSVVLMSIIEDLLKYNNLTVNDIDGYVVSKGPGSFTGLRIGMATVKGLSFGSNKPYVSISSLDALAFSASEFDGLICPVMDALRNSVYTALYKSNINSDTKVVSLEKLTDYSALDLDDLIELLKSKNEKVMFIGDGLDKYKDYLIKNCPNAYFPPNHLNLVRASALGELGSILLKNGICDDPNSTPFYLKKPQAEREYEQRMQLKNECTC</sequence>
<dbReference type="SUPFAM" id="SSF53067">
    <property type="entry name" value="Actin-like ATPase domain"/>
    <property type="match status" value="2"/>
</dbReference>
<dbReference type="Proteomes" id="UP000238081">
    <property type="component" value="Unassembled WGS sequence"/>
</dbReference>
<dbReference type="GO" id="GO:0005829">
    <property type="term" value="C:cytosol"/>
    <property type="evidence" value="ECO:0007669"/>
    <property type="project" value="TreeGrafter"/>
</dbReference>
<dbReference type="InterPro" id="IPR000905">
    <property type="entry name" value="Gcp-like_dom"/>
</dbReference>
<evidence type="ECO:0000259" key="1">
    <source>
        <dbReference type="Pfam" id="PF00814"/>
    </source>
</evidence>
<dbReference type="EMBL" id="CP040626">
    <property type="protein sequence ID" value="QMW92308.1"/>
    <property type="molecule type" value="Genomic_DNA"/>
</dbReference>
<dbReference type="AlphaFoldDB" id="A0A0A6PVI6"/>
<dbReference type="GO" id="GO:0016740">
    <property type="term" value="F:transferase activity"/>
    <property type="evidence" value="ECO:0007669"/>
    <property type="project" value="UniProtKB-KW"/>
</dbReference>
<dbReference type="Proteomes" id="UP000515243">
    <property type="component" value="Chromosome 1"/>
</dbReference>
<evidence type="ECO:0000313" key="7">
    <source>
        <dbReference type="Proteomes" id="UP000515243"/>
    </source>
</evidence>
<dbReference type="Proteomes" id="UP000474042">
    <property type="component" value="Unassembled WGS sequence"/>
</dbReference>
<dbReference type="GO" id="GO:0002949">
    <property type="term" value="P:tRNA threonylcarbamoyladenosine modification"/>
    <property type="evidence" value="ECO:0007669"/>
    <property type="project" value="InterPro"/>
</dbReference>